<protein>
    <submittedName>
        <fullName evidence="1">Uncharacterized protein</fullName>
    </submittedName>
</protein>
<accession>A0ABW5NUJ7</accession>
<keyword evidence="2" id="KW-1185">Reference proteome</keyword>
<name>A0ABW5NUJ7_9FLAO</name>
<dbReference type="Proteomes" id="UP001597480">
    <property type="component" value="Unassembled WGS sequence"/>
</dbReference>
<gene>
    <name evidence="1" type="ORF">ACFSR3_10625</name>
</gene>
<organism evidence="1 2">
    <name type="scientific">Flavobacterium suzhouense</name>
    <dbReference type="NCBI Taxonomy" id="1529638"/>
    <lineage>
        <taxon>Bacteria</taxon>
        <taxon>Pseudomonadati</taxon>
        <taxon>Bacteroidota</taxon>
        <taxon>Flavobacteriia</taxon>
        <taxon>Flavobacteriales</taxon>
        <taxon>Flavobacteriaceae</taxon>
        <taxon>Flavobacterium</taxon>
    </lineage>
</organism>
<dbReference type="RefSeq" id="WP_379820940.1">
    <property type="nucleotide sequence ID" value="NZ_JBHUMD010000025.1"/>
</dbReference>
<evidence type="ECO:0000313" key="1">
    <source>
        <dbReference type="EMBL" id="MFD2602510.1"/>
    </source>
</evidence>
<dbReference type="EMBL" id="JBHUMD010000025">
    <property type="protein sequence ID" value="MFD2602510.1"/>
    <property type="molecule type" value="Genomic_DNA"/>
</dbReference>
<evidence type="ECO:0000313" key="2">
    <source>
        <dbReference type="Proteomes" id="UP001597480"/>
    </source>
</evidence>
<proteinExistence type="predicted"/>
<reference evidence="2" key="1">
    <citation type="journal article" date="2019" name="Int. J. Syst. Evol. Microbiol.">
        <title>The Global Catalogue of Microorganisms (GCM) 10K type strain sequencing project: providing services to taxonomists for standard genome sequencing and annotation.</title>
        <authorList>
            <consortium name="The Broad Institute Genomics Platform"/>
            <consortium name="The Broad Institute Genome Sequencing Center for Infectious Disease"/>
            <person name="Wu L."/>
            <person name="Ma J."/>
        </authorList>
    </citation>
    <scope>NUCLEOTIDE SEQUENCE [LARGE SCALE GENOMIC DNA]</scope>
    <source>
        <strain evidence="2">KCTC 42107</strain>
    </source>
</reference>
<sequence length="53" mass="6295">MIDVFDYTSPFGLLGRMADVLFLKHYMAKLLTERNRVIKEYAEDDSKYLQVLH</sequence>
<comment type="caution">
    <text evidence="1">The sequence shown here is derived from an EMBL/GenBank/DDBJ whole genome shotgun (WGS) entry which is preliminary data.</text>
</comment>